<dbReference type="PANTHER" id="PTHR30399:SF1">
    <property type="entry name" value="UTP PYROPHOSPHATASE"/>
    <property type="match status" value="1"/>
</dbReference>
<feature type="domain" description="YgjP-like metallopeptidase" evidence="1">
    <location>
        <begin position="37"/>
        <end position="250"/>
    </location>
</feature>
<name>A0ABV9XC04_9ACTN</name>
<reference evidence="3" key="1">
    <citation type="journal article" date="2019" name="Int. J. Syst. Evol. Microbiol.">
        <title>The Global Catalogue of Microorganisms (GCM) 10K type strain sequencing project: providing services to taxonomists for standard genome sequencing and annotation.</title>
        <authorList>
            <consortium name="The Broad Institute Genomics Platform"/>
            <consortium name="The Broad Institute Genome Sequencing Center for Infectious Disease"/>
            <person name="Wu L."/>
            <person name="Ma J."/>
        </authorList>
    </citation>
    <scope>NUCLEOTIDE SEQUENCE [LARGE SCALE GENOMIC DNA]</scope>
    <source>
        <strain evidence="3">CGMCC 4.1648</strain>
    </source>
</reference>
<dbReference type="Pfam" id="PF01863">
    <property type="entry name" value="YgjP-like"/>
    <property type="match status" value="1"/>
</dbReference>
<dbReference type="InterPro" id="IPR053136">
    <property type="entry name" value="UTP_pyrophosphatase-like"/>
</dbReference>
<sequence length="263" mass="29954">MPVLPDPDGRDRVLLSDDAVLDVDGLPLHVRVSPRRKRLGLTVERGGSLILRVPEGCDPERAETFVRDSRQWIERKLRLGAERRQLHPTRSLRDGEIHRYLGRDYPLLLVDEPDAAVRLVAGRFQLSSTVAGDPREARKAMAAWYCGAGQRWVRGRLQPWAARMDVGEPTVRVRDLGHRWGTYRANQGVAAESGQIALHWAVFQLPIHLVDYVIAHELAHMRVAGHGPAYWRLLSRALPEAREMKEELDELGRRVWMGDVDDR</sequence>
<dbReference type="PANTHER" id="PTHR30399">
    <property type="entry name" value="UNCHARACTERIZED PROTEIN YGJP"/>
    <property type="match status" value="1"/>
</dbReference>
<evidence type="ECO:0000313" key="3">
    <source>
        <dbReference type="Proteomes" id="UP001595829"/>
    </source>
</evidence>
<gene>
    <name evidence="2" type="ORF">ACFPM3_12590</name>
</gene>
<evidence type="ECO:0000259" key="1">
    <source>
        <dbReference type="Pfam" id="PF01863"/>
    </source>
</evidence>
<dbReference type="Proteomes" id="UP001595829">
    <property type="component" value="Unassembled WGS sequence"/>
</dbReference>
<protein>
    <submittedName>
        <fullName evidence="2">M48 family metallopeptidase</fullName>
    </submittedName>
</protein>
<comment type="caution">
    <text evidence="2">The sequence shown here is derived from an EMBL/GenBank/DDBJ whole genome shotgun (WGS) entry which is preliminary data.</text>
</comment>
<dbReference type="EMBL" id="JBHSJD010000007">
    <property type="protein sequence ID" value="MFC5022969.1"/>
    <property type="molecule type" value="Genomic_DNA"/>
</dbReference>
<organism evidence="2 3">
    <name type="scientific">Streptomyces coeruleoprunus</name>
    <dbReference type="NCBI Taxonomy" id="285563"/>
    <lineage>
        <taxon>Bacteria</taxon>
        <taxon>Bacillati</taxon>
        <taxon>Actinomycetota</taxon>
        <taxon>Actinomycetes</taxon>
        <taxon>Kitasatosporales</taxon>
        <taxon>Streptomycetaceae</taxon>
        <taxon>Streptomyces</taxon>
    </lineage>
</organism>
<accession>A0ABV9XC04</accession>
<dbReference type="InterPro" id="IPR002725">
    <property type="entry name" value="YgjP-like_metallopeptidase"/>
</dbReference>
<dbReference type="Gene3D" id="3.30.2010.10">
    <property type="entry name" value="Metalloproteases ('zincins'), catalytic domain"/>
    <property type="match status" value="1"/>
</dbReference>
<proteinExistence type="predicted"/>
<keyword evidence="3" id="KW-1185">Reference proteome</keyword>
<evidence type="ECO:0000313" key="2">
    <source>
        <dbReference type="EMBL" id="MFC5022969.1"/>
    </source>
</evidence>
<dbReference type="RefSeq" id="WP_345690362.1">
    <property type="nucleotide sequence ID" value="NZ_BAABIT010000001.1"/>
</dbReference>
<dbReference type="CDD" id="cd07344">
    <property type="entry name" value="M48_yhfN_like"/>
    <property type="match status" value="1"/>
</dbReference>